<name>A0A267F4C8_9PLAT</name>
<dbReference type="EMBL" id="NIVC01001385">
    <property type="protein sequence ID" value="PAA68576.1"/>
    <property type="molecule type" value="Genomic_DNA"/>
</dbReference>
<evidence type="ECO:0000313" key="3">
    <source>
        <dbReference type="Proteomes" id="UP000215902"/>
    </source>
</evidence>
<protein>
    <submittedName>
        <fullName evidence="2">Uncharacterized protein</fullName>
    </submittedName>
</protein>
<keyword evidence="3" id="KW-1185">Reference proteome</keyword>
<dbReference type="Proteomes" id="UP000215902">
    <property type="component" value="Unassembled WGS sequence"/>
</dbReference>
<comment type="caution">
    <text evidence="2">The sequence shown here is derived from an EMBL/GenBank/DDBJ whole genome shotgun (WGS) entry which is preliminary data.</text>
</comment>
<evidence type="ECO:0000313" key="2">
    <source>
        <dbReference type="EMBL" id="PAA68576.1"/>
    </source>
</evidence>
<gene>
    <name evidence="2" type="ORF">BOX15_Mlig006650g1</name>
</gene>
<feature type="compositionally biased region" description="Polar residues" evidence="1">
    <location>
        <begin position="18"/>
        <end position="27"/>
    </location>
</feature>
<sequence length="64" mass="6940">LIQNGLSREYKIYDFNTQPLSSDSSKVTLPSTTQSGGSPSTALEPKRANQAAADGCRHPQRRCC</sequence>
<feature type="compositionally biased region" description="Low complexity" evidence="1">
    <location>
        <begin position="28"/>
        <end position="41"/>
    </location>
</feature>
<feature type="non-terminal residue" evidence="2">
    <location>
        <position position="1"/>
    </location>
</feature>
<feature type="region of interest" description="Disordered" evidence="1">
    <location>
        <begin position="18"/>
        <end position="64"/>
    </location>
</feature>
<dbReference type="AlphaFoldDB" id="A0A267F4C8"/>
<evidence type="ECO:0000256" key="1">
    <source>
        <dbReference type="SAM" id="MobiDB-lite"/>
    </source>
</evidence>
<accession>A0A267F4C8</accession>
<reference evidence="2 3" key="1">
    <citation type="submission" date="2017-06" db="EMBL/GenBank/DDBJ databases">
        <title>A platform for efficient transgenesis in Macrostomum lignano, a flatworm model organism for stem cell research.</title>
        <authorList>
            <person name="Berezikov E."/>
        </authorList>
    </citation>
    <scope>NUCLEOTIDE SEQUENCE [LARGE SCALE GENOMIC DNA]</scope>
    <source>
        <strain evidence="2">DV1</strain>
        <tissue evidence="2">Whole organism</tissue>
    </source>
</reference>
<proteinExistence type="predicted"/>
<organism evidence="2 3">
    <name type="scientific">Macrostomum lignano</name>
    <dbReference type="NCBI Taxonomy" id="282301"/>
    <lineage>
        <taxon>Eukaryota</taxon>
        <taxon>Metazoa</taxon>
        <taxon>Spiralia</taxon>
        <taxon>Lophotrochozoa</taxon>
        <taxon>Platyhelminthes</taxon>
        <taxon>Rhabditophora</taxon>
        <taxon>Macrostomorpha</taxon>
        <taxon>Macrostomida</taxon>
        <taxon>Macrostomidae</taxon>
        <taxon>Macrostomum</taxon>
    </lineage>
</organism>